<geneLocation type="plasmid" evidence="1">
    <name>pBC453</name>
</geneLocation>
<accession>A0A286T8A0</accession>
<evidence type="ECO:0000313" key="1">
    <source>
        <dbReference type="EMBL" id="BBA45615.1"/>
    </source>
</evidence>
<dbReference type="AlphaFoldDB" id="A0A286T8A0"/>
<reference evidence="1" key="2">
    <citation type="journal article" date="2017" name="Genome Announc.">
        <title>High-Quality Draft Genome Sequence of Burkholderia contaminans CH-1, a Gram-Negative Bacterium That Metabolizes 2-Azahypoxanthine, a Plant Growth-Regulating Compound.</title>
        <authorList>
            <person name="Choi J.-H."/>
            <person name="Sugiura H."/>
            <person name="Moriuchi R."/>
            <person name="Kawagishi H."/>
            <person name="Dohra H."/>
        </authorList>
    </citation>
    <scope>NUCLEOTIDE SEQUENCE</scope>
    <source>
        <strain evidence="1">CH-1</strain>
        <plasmid evidence="1">pBC453</plasmid>
    </source>
</reference>
<dbReference type="EMBL" id="AP018360">
    <property type="protein sequence ID" value="BBA45615.1"/>
    <property type="molecule type" value="Genomic_DNA"/>
</dbReference>
<keyword evidence="1" id="KW-0614">Plasmid</keyword>
<sequence length="104" mass="11838">MGFIAFPVFLQFVIREPHQRAITLATRDARPHATSLIDRDAAGSPMLRGAQLAHLTLNLTLKQHHNPTLTYQRFLLAVATRVIDHCLGVHRRVLRYVSINLDDF</sequence>
<organism evidence="1">
    <name type="scientific">Burkholderia contaminans</name>
    <dbReference type="NCBI Taxonomy" id="488447"/>
    <lineage>
        <taxon>Bacteria</taxon>
        <taxon>Pseudomonadati</taxon>
        <taxon>Pseudomonadota</taxon>
        <taxon>Betaproteobacteria</taxon>
        <taxon>Burkholderiales</taxon>
        <taxon>Burkholderiaceae</taxon>
        <taxon>Burkholderia</taxon>
        <taxon>Burkholderia cepacia complex</taxon>
    </lineage>
</organism>
<gene>
    <name evidence="1" type="ORF">BCCH1_81260</name>
</gene>
<name>A0A286T8A0_9BURK</name>
<protein>
    <submittedName>
        <fullName evidence="1">Uncharacterized protein</fullName>
    </submittedName>
</protein>
<proteinExistence type="predicted"/>
<reference evidence="1" key="1">
    <citation type="journal article" date="2016" name="Biosci. Biotechnol. Biochem.">
        <title>Bioconversion of AHX to AOH by resting cells of Burkholderia contaminans CH-1.</title>
        <authorList>
            <person name="Choi J.H."/>
            <person name="Kikuchi A."/>
            <person name="Pumkaeo P."/>
            <person name="Hirai H."/>
            <person name="Tokuyama S."/>
            <person name="Kawagishi H."/>
        </authorList>
    </citation>
    <scope>NUCLEOTIDE SEQUENCE</scope>
    <source>
        <strain evidence="1">CH-1</strain>
        <plasmid evidence="1">pBC453</plasmid>
    </source>
</reference>